<organism evidence="5 6">
    <name type="scientific">Phytophthora boehmeriae</name>
    <dbReference type="NCBI Taxonomy" id="109152"/>
    <lineage>
        <taxon>Eukaryota</taxon>
        <taxon>Sar</taxon>
        <taxon>Stramenopiles</taxon>
        <taxon>Oomycota</taxon>
        <taxon>Peronosporomycetes</taxon>
        <taxon>Peronosporales</taxon>
        <taxon>Peronosporaceae</taxon>
        <taxon>Phytophthora</taxon>
    </lineage>
</organism>
<feature type="domain" description="Purple acid phosphatase C-terminal" evidence="3">
    <location>
        <begin position="436"/>
        <end position="497"/>
    </location>
</feature>
<dbReference type="Pfam" id="PF14008">
    <property type="entry name" value="Metallophos_C"/>
    <property type="match status" value="1"/>
</dbReference>
<dbReference type="Proteomes" id="UP000693981">
    <property type="component" value="Unassembled WGS sequence"/>
</dbReference>
<comment type="caution">
    <text evidence="5">The sequence shown here is derived from an EMBL/GenBank/DDBJ whole genome shotgun (WGS) entry which is preliminary data.</text>
</comment>
<accession>A0A8T1VWJ1</accession>
<dbReference type="InterPro" id="IPR025733">
    <property type="entry name" value="PAPs_C"/>
</dbReference>
<protein>
    <recommendedName>
        <fullName evidence="7">Purple acid phosphatase</fullName>
    </recommendedName>
</protein>
<name>A0A8T1VWJ1_9STRA</name>
<dbReference type="Pfam" id="PF16656">
    <property type="entry name" value="Pur_ac_phosph_N"/>
    <property type="match status" value="1"/>
</dbReference>
<dbReference type="EMBL" id="JAGDFL010000535">
    <property type="protein sequence ID" value="KAG7385832.1"/>
    <property type="molecule type" value="Genomic_DNA"/>
</dbReference>
<feature type="signal peptide" evidence="2">
    <location>
        <begin position="1"/>
        <end position="18"/>
    </location>
</feature>
<dbReference type="CDD" id="cd00839">
    <property type="entry name" value="MPP_PAPs"/>
    <property type="match status" value="1"/>
</dbReference>
<evidence type="ECO:0000313" key="6">
    <source>
        <dbReference type="Proteomes" id="UP000693981"/>
    </source>
</evidence>
<keyword evidence="1 2" id="KW-0732">Signal</keyword>
<evidence type="ECO:0000259" key="3">
    <source>
        <dbReference type="Pfam" id="PF14008"/>
    </source>
</evidence>
<reference evidence="5" key="1">
    <citation type="submission" date="2021-02" db="EMBL/GenBank/DDBJ databases">
        <authorList>
            <person name="Palmer J.M."/>
        </authorList>
    </citation>
    <scope>NUCLEOTIDE SEQUENCE</scope>
    <source>
        <strain evidence="5">SCRP23</strain>
    </source>
</reference>
<keyword evidence="6" id="KW-1185">Reference proteome</keyword>
<evidence type="ECO:0000256" key="2">
    <source>
        <dbReference type="SAM" id="SignalP"/>
    </source>
</evidence>
<evidence type="ECO:0008006" key="7">
    <source>
        <dbReference type="Google" id="ProtNLM"/>
    </source>
</evidence>
<dbReference type="GO" id="GO:0046872">
    <property type="term" value="F:metal ion binding"/>
    <property type="evidence" value="ECO:0007669"/>
    <property type="project" value="InterPro"/>
</dbReference>
<gene>
    <name evidence="5" type="ORF">PHYBOEH_008883</name>
</gene>
<dbReference type="PANTHER" id="PTHR22953">
    <property type="entry name" value="ACID PHOSPHATASE RELATED"/>
    <property type="match status" value="1"/>
</dbReference>
<dbReference type="OrthoDB" id="45007at2759"/>
<proteinExistence type="predicted"/>
<evidence type="ECO:0000313" key="5">
    <source>
        <dbReference type="EMBL" id="KAG7385832.1"/>
    </source>
</evidence>
<dbReference type="AlphaFoldDB" id="A0A8T1VWJ1"/>
<feature type="domain" description="Purple acid phosphatase N-terminal" evidence="4">
    <location>
        <begin position="62"/>
        <end position="159"/>
    </location>
</feature>
<dbReference type="PANTHER" id="PTHR22953:SF153">
    <property type="entry name" value="PURPLE ACID PHOSPHATASE"/>
    <property type="match status" value="1"/>
</dbReference>
<dbReference type="InterPro" id="IPR039331">
    <property type="entry name" value="PAPs-like"/>
</dbReference>
<dbReference type="InterPro" id="IPR041792">
    <property type="entry name" value="MPP_PAP"/>
</dbReference>
<dbReference type="GO" id="GO:0003993">
    <property type="term" value="F:acid phosphatase activity"/>
    <property type="evidence" value="ECO:0007669"/>
    <property type="project" value="InterPro"/>
</dbReference>
<evidence type="ECO:0000256" key="1">
    <source>
        <dbReference type="ARBA" id="ARBA00022729"/>
    </source>
</evidence>
<dbReference type="InterPro" id="IPR015914">
    <property type="entry name" value="PAPs_N"/>
</dbReference>
<sequence>MKTSSLGLLALAAGFAAAQTVLVNNSICSWEGASLGCQPSFLCDYNTQSDSCRVKDGVVYRPQQLHLAYAGESAGTGMTVSWATYAEVEDSSLWVGSSEEDLKPVDATLKTLEYYHDENYTMFHHHATVSGLTPHTKYYYKVGSAAQTMYQSDVHSFITARSPLDPNMFKAIIYGDAGDGNNSVDTLAYMNSLSSDDVDFIYHIGDISYADDDFLVESQVDGFFYEAVYNKWMNSLAPVMSVIPYMVLVGNHDIECHSPSCLEIEARKEMLSNFSAYNARWKMPYEESGGALNMWYSFDHGPIHWTSLSSESDYPNSTANAFIAANATGNFGDQLGWLEADLMKADANRINVPWVFVGMHRPIYNVGGCKNGVPSTETEQNGYLQSAFEALLIKYKVDVVLMGHEHYYERQVPIANNTAVMDGVSADNNTYVNPQAPVYILTGAAGNIEGIDPAPENSAPWNAAFDYKNFGFSTLEANRTMLSWKFIKSSDETVLDEFVMLKTDSALQC</sequence>
<feature type="chain" id="PRO_5035829605" description="Purple acid phosphatase" evidence="2">
    <location>
        <begin position="19"/>
        <end position="509"/>
    </location>
</feature>
<evidence type="ECO:0000259" key="4">
    <source>
        <dbReference type="Pfam" id="PF16656"/>
    </source>
</evidence>